<proteinExistence type="predicted"/>
<dbReference type="EMBL" id="CP023344">
    <property type="protein sequence ID" value="ATC65601.1"/>
    <property type="molecule type" value="Genomic_DNA"/>
</dbReference>
<evidence type="ECO:0000256" key="1">
    <source>
        <dbReference type="SAM" id="MobiDB-lite"/>
    </source>
</evidence>
<feature type="compositionally biased region" description="Basic and acidic residues" evidence="1">
    <location>
        <begin position="112"/>
        <end position="128"/>
    </location>
</feature>
<dbReference type="Proteomes" id="UP000217265">
    <property type="component" value="Chromosome"/>
</dbReference>
<feature type="region of interest" description="Disordered" evidence="1">
    <location>
        <begin position="104"/>
        <end position="177"/>
    </location>
</feature>
<organism evidence="2 3">
    <name type="scientific">Nibricoccus aquaticus</name>
    <dbReference type="NCBI Taxonomy" id="2576891"/>
    <lineage>
        <taxon>Bacteria</taxon>
        <taxon>Pseudomonadati</taxon>
        <taxon>Verrucomicrobiota</taxon>
        <taxon>Opitutia</taxon>
        <taxon>Opitutales</taxon>
        <taxon>Opitutaceae</taxon>
        <taxon>Nibricoccus</taxon>
    </lineage>
</organism>
<gene>
    <name evidence="2" type="ORF">CMV30_17515</name>
</gene>
<dbReference type="KEGG" id="vbh:CMV30_17515"/>
<name>A0A290QM23_9BACT</name>
<evidence type="ECO:0000313" key="2">
    <source>
        <dbReference type="EMBL" id="ATC65601.1"/>
    </source>
</evidence>
<feature type="compositionally biased region" description="Gly residues" evidence="1">
    <location>
        <begin position="144"/>
        <end position="157"/>
    </location>
</feature>
<dbReference type="AlphaFoldDB" id="A0A290QM23"/>
<keyword evidence="3" id="KW-1185">Reference proteome</keyword>
<reference evidence="2 3" key="1">
    <citation type="submission" date="2017-09" db="EMBL/GenBank/DDBJ databases">
        <title>Complete genome sequence of Verrucomicrobial strain HZ-65, isolated from freshwater.</title>
        <authorList>
            <person name="Choi A."/>
        </authorList>
    </citation>
    <scope>NUCLEOTIDE SEQUENCE [LARGE SCALE GENOMIC DNA]</scope>
    <source>
        <strain evidence="2 3">HZ-65</strain>
    </source>
</reference>
<sequence length="269" mass="28048">MLARAPPIAAHSRNNPRRVRVQKASTPLPRVSLPAMPPRPLSFRTSLRLTSLSLAAALALGGAACHSGPPRGPGGGREAIHIPVMEAAGNFFDGQLTANIHFGRAQLPNRPGTDDDPRNDARSLRDGGRGGFSANAGMGPMNMSGGGGGGRGPGGGGPREDPDAQPARGTRARTEQNPAVQLHLTLTNTSAQPLDIEVLEFSSLLGNFAVHPAKTSIAPGTTATFDPMTSRLGIPQGDLPLKIRLRSLAKTEEQTLTLKIISQDDSPPL</sequence>
<protein>
    <submittedName>
        <fullName evidence="2">Uncharacterized protein</fullName>
    </submittedName>
</protein>
<accession>A0A290QM23</accession>
<evidence type="ECO:0000313" key="3">
    <source>
        <dbReference type="Proteomes" id="UP000217265"/>
    </source>
</evidence>
<feature type="region of interest" description="Disordered" evidence="1">
    <location>
        <begin position="1"/>
        <end position="33"/>
    </location>
</feature>